<evidence type="ECO:0000313" key="8">
    <source>
        <dbReference type="EMBL" id="MEU7072777.1"/>
    </source>
</evidence>
<feature type="compositionally biased region" description="Low complexity" evidence="4">
    <location>
        <begin position="51"/>
        <end position="62"/>
    </location>
</feature>
<name>A0ABV3CDB7_9ACTN</name>
<evidence type="ECO:0000256" key="3">
    <source>
        <dbReference type="ARBA" id="ARBA00022801"/>
    </source>
</evidence>
<dbReference type="Pfam" id="PF08386">
    <property type="entry name" value="Abhydrolase_4"/>
    <property type="match status" value="1"/>
</dbReference>
<proteinExistence type="inferred from homology"/>
<feature type="chain" id="PRO_5045728909" evidence="5">
    <location>
        <begin position="39"/>
        <end position="567"/>
    </location>
</feature>
<dbReference type="RefSeq" id="WP_358474639.1">
    <property type="nucleotide sequence ID" value="NZ_JBEZAE010000014.1"/>
</dbReference>
<keyword evidence="3 8" id="KW-0378">Hydrolase</keyword>
<evidence type="ECO:0000256" key="5">
    <source>
        <dbReference type="SAM" id="SignalP"/>
    </source>
</evidence>
<dbReference type="InterPro" id="IPR000073">
    <property type="entry name" value="AB_hydrolase_1"/>
</dbReference>
<dbReference type="InterPro" id="IPR051601">
    <property type="entry name" value="Serine_prot/Carboxylest_S33"/>
</dbReference>
<keyword evidence="9" id="KW-1185">Reference proteome</keyword>
<dbReference type="PANTHER" id="PTHR43248">
    <property type="entry name" value="2-SUCCINYL-6-HYDROXY-2,4-CYCLOHEXADIENE-1-CARBOXYLATE SYNTHASE"/>
    <property type="match status" value="1"/>
</dbReference>
<evidence type="ECO:0000259" key="6">
    <source>
        <dbReference type="Pfam" id="PF00561"/>
    </source>
</evidence>
<dbReference type="InterPro" id="IPR029058">
    <property type="entry name" value="AB_hydrolase_fold"/>
</dbReference>
<dbReference type="PANTHER" id="PTHR43248:SF29">
    <property type="entry name" value="TRIPEPTIDYL AMINOPEPTIDASE"/>
    <property type="match status" value="1"/>
</dbReference>
<evidence type="ECO:0000256" key="1">
    <source>
        <dbReference type="ARBA" id="ARBA00010088"/>
    </source>
</evidence>
<keyword evidence="2 5" id="KW-0732">Signal</keyword>
<dbReference type="Pfam" id="PF00561">
    <property type="entry name" value="Abhydrolase_1"/>
    <property type="match status" value="1"/>
</dbReference>
<feature type="region of interest" description="Disordered" evidence="4">
    <location>
        <begin position="177"/>
        <end position="199"/>
    </location>
</feature>
<feature type="compositionally biased region" description="Low complexity" evidence="4">
    <location>
        <begin position="410"/>
        <end position="427"/>
    </location>
</feature>
<protein>
    <submittedName>
        <fullName evidence="8">Alpha/beta hydrolase</fullName>
    </submittedName>
</protein>
<dbReference type="SUPFAM" id="SSF53474">
    <property type="entry name" value="alpha/beta-Hydrolases"/>
    <property type="match status" value="1"/>
</dbReference>
<sequence length="567" mass="58861">MILPWTDHPWEYSVFTAPTRRRRALVLALALLGTTSLASCTAGAGPDGKRPGSSAAAPADPASRPELRRFYGQKLDWRPCGDHRCASLTVPRDYSRPGDGRTFVLPVAKAATAVAGKRVGSLVLNPGGPGERGVRLIRDGVAEDIGRGVRERFDIVSFDPRGVGESKPALTCTVAADSDSGSGVAPDEEEAGAAVPLHPRTASERADALASARATAAGCRAASGPLLPHVGTDDAARDLDVLRAALGERRLTYVGWSYGTSLGTSYAEQFPRRVRAMVLDGAVDPSLDWRQRMTGQATGFRKAVEEYAASCAEAVGDACPGSTPEEIRALIDRLLERTGRDPLPVDGSAYGLDGPALVSALSLSMYTPEAQWQALSEALVAADEGDGTRLAALAAGEEETEEPGAEESGEPTGTDASEGAAESGADGVPEDNTDAALIAINCLDVPHPRDAKAYWDALAPAERAAGAYGTTGVTSELVCADLPAGPGRPHRVKAEGVPPVLVVGTAGDPATPYGEAVSLARQFPGGMLLSFDAPGHTGYGRSECVDRKVEAYLISLTKVLPGTTCTA</sequence>
<evidence type="ECO:0000256" key="4">
    <source>
        <dbReference type="SAM" id="MobiDB-lite"/>
    </source>
</evidence>
<dbReference type="Proteomes" id="UP001551329">
    <property type="component" value="Unassembled WGS sequence"/>
</dbReference>
<comment type="caution">
    <text evidence="8">The sequence shown here is derived from an EMBL/GenBank/DDBJ whole genome shotgun (WGS) entry which is preliminary data.</text>
</comment>
<evidence type="ECO:0000256" key="2">
    <source>
        <dbReference type="ARBA" id="ARBA00022729"/>
    </source>
</evidence>
<evidence type="ECO:0000259" key="7">
    <source>
        <dbReference type="Pfam" id="PF08386"/>
    </source>
</evidence>
<comment type="similarity">
    <text evidence="1">Belongs to the peptidase S33 family.</text>
</comment>
<organism evidence="8 9">
    <name type="scientific">Streptomyces narbonensis</name>
    <dbReference type="NCBI Taxonomy" id="67333"/>
    <lineage>
        <taxon>Bacteria</taxon>
        <taxon>Bacillati</taxon>
        <taxon>Actinomycetota</taxon>
        <taxon>Actinomycetes</taxon>
        <taxon>Kitasatosporales</taxon>
        <taxon>Streptomycetaceae</taxon>
        <taxon>Streptomyces</taxon>
    </lineage>
</organism>
<dbReference type="EMBL" id="JBEZAE010000014">
    <property type="protein sequence ID" value="MEU7072777.1"/>
    <property type="molecule type" value="Genomic_DNA"/>
</dbReference>
<feature type="compositionally biased region" description="Acidic residues" evidence="4">
    <location>
        <begin position="396"/>
        <end position="409"/>
    </location>
</feature>
<accession>A0ABV3CDB7</accession>
<feature type="domain" description="Peptidase S33 tripeptidyl aminopeptidase-like C-terminal" evidence="7">
    <location>
        <begin position="468"/>
        <end position="565"/>
    </location>
</feature>
<dbReference type="InterPro" id="IPR013595">
    <property type="entry name" value="Pept_S33_TAP-like_C"/>
</dbReference>
<evidence type="ECO:0000313" key="9">
    <source>
        <dbReference type="Proteomes" id="UP001551329"/>
    </source>
</evidence>
<feature type="domain" description="AB hydrolase-1" evidence="6">
    <location>
        <begin position="122"/>
        <end position="315"/>
    </location>
</feature>
<feature type="signal peptide" evidence="5">
    <location>
        <begin position="1"/>
        <end position="38"/>
    </location>
</feature>
<gene>
    <name evidence="8" type="ORF">AB0A88_21900</name>
</gene>
<dbReference type="GO" id="GO:0016787">
    <property type="term" value="F:hydrolase activity"/>
    <property type="evidence" value="ECO:0007669"/>
    <property type="project" value="UniProtKB-KW"/>
</dbReference>
<reference evidence="8 9" key="1">
    <citation type="submission" date="2024-06" db="EMBL/GenBank/DDBJ databases">
        <title>The Natural Products Discovery Center: Release of the First 8490 Sequenced Strains for Exploring Actinobacteria Biosynthetic Diversity.</title>
        <authorList>
            <person name="Kalkreuter E."/>
            <person name="Kautsar S.A."/>
            <person name="Yang D."/>
            <person name="Bader C.D."/>
            <person name="Teijaro C.N."/>
            <person name="Fluegel L."/>
            <person name="Davis C.M."/>
            <person name="Simpson J.R."/>
            <person name="Lauterbach L."/>
            <person name="Steele A.D."/>
            <person name="Gui C."/>
            <person name="Meng S."/>
            <person name="Li G."/>
            <person name="Viehrig K."/>
            <person name="Ye F."/>
            <person name="Su P."/>
            <person name="Kiefer A.F."/>
            <person name="Nichols A."/>
            <person name="Cepeda A.J."/>
            <person name="Yan W."/>
            <person name="Fan B."/>
            <person name="Jiang Y."/>
            <person name="Adhikari A."/>
            <person name="Zheng C.-J."/>
            <person name="Schuster L."/>
            <person name="Cowan T.M."/>
            <person name="Smanski M.J."/>
            <person name="Chevrette M.G."/>
            <person name="De Carvalho L.P.S."/>
            <person name="Shen B."/>
        </authorList>
    </citation>
    <scope>NUCLEOTIDE SEQUENCE [LARGE SCALE GENOMIC DNA]</scope>
    <source>
        <strain evidence="8 9">NPDC045974</strain>
    </source>
</reference>
<feature type="region of interest" description="Disordered" evidence="4">
    <location>
        <begin position="395"/>
        <end position="431"/>
    </location>
</feature>
<feature type="region of interest" description="Disordered" evidence="4">
    <location>
        <begin position="40"/>
        <end position="63"/>
    </location>
</feature>
<dbReference type="Gene3D" id="3.40.50.1820">
    <property type="entry name" value="alpha/beta hydrolase"/>
    <property type="match status" value="1"/>
</dbReference>